<gene>
    <name evidence="3" type="ORF">NP603_07415</name>
</gene>
<dbReference type="RefSeq" id="WP_256610281.1">
    <property type="nucleotide sequence ID" value="NZ_JANIBM010000006.1"/>
</dbReference>
<protein>
    <submittedName>
        <fullName evidence="3">OprO/OprP family phosphate-selective porin</fullName>
    </submittedName>
</protein>
<feature type="signal peptide" evidence="2">
    <location>
        <begin position="1"/>
        <end position="24"/>
    </location>
</feature>
<reference evidence="3 4" key="1">
    <citation type="submission" date="2022-07" db="EMBL/GenBank/DDBJ databases">
        <title>Methylomonas rivi sp. nov., Methylomonas rosea sp. nov., Methylomonas aureus sp. nov. and Methylomonas subterranea sp. nov., four novel methanotrophs isolated from a freshwater creek and the deep terrestrial subsurface.</title>
        <authorList>
            <person name="Abin C."/>
            <person name="Sankaranarayanan K."/>
            <person name="Garner C."/>
            <person name="Sindelar R."/>
            <person name="Kotary K."/>
            <person name="Garner R."/>
            <person name="Barclay S."/>
            <person name="Lawson P."/>
            <person name="Krumholz L."/>
        </authorList>
    </citation>
    <scope>NUCLEOTIDE SEQUENCE [LARGE SCALE GENOMIC DNA]</scope>
    <source>
        <strain evidence="3 4">SURF-1</strain>
    </source>
</reference>
<dbReference type="EMBL" id="JANIBM010000006">
    <property type="protein sequence ID" value="MCQ8180932.1"/>
    <property type="molecule type" value="Genomic_DNA"/>
</dbReference>
<name>A0ABT1UFC7_9GAMM</name>
<dbReference type="SUPFAM" id="SSF56935">
    <property type="entry name" value="Porins"/>
    <property type="match status" value="1"/>
</dbReference>
<evidence type="ECO:0000313" key="3">
    <source>
        <dbReference type="EMBL" id="MCQ8180932.1"/>
    </source>
</evidence>
<dbReference type="Proteomes" id="UP001524569">
    <property type="component" value="Unassembled WGS sequence"/>
</dbReference>
<dbReference type="InterPro" id="IPR023614">
    <property type="entry name" value="Porin_dom_sf"/>
</dbReference>
<evidence type="ECO:0000256" key="2">
    <source>
        <dbReference type="SAM" id="SignalP"/>
    </source>
</evidence>
<dbReference type="InterPro" id="IPR010870">
    <property type="entry name" value="Porin_O/P"/>
</dbReference>
<comment type="caution">
    <text evidence="3">The sequence shown here is derived from an EMBL/GenBank/DDBJ whole genome shotgun (WGS) entry which is preliminary data.</text>
</comment>
<keyword evidence="4" id="KW-1185">Reference proteome</keyword>
<feature type="region of interest" description="Disordered" evidence="1">
    <location>
        <begin position="114"/>
        <end position="140"/>
    </location>
</feature>
<dbReference type="Gene3D" id="2.40.160.10">
    <property type="entry name" value="Porin"/>
    <property type="match status" value="1"/>
</dbReference>
<feature type="chain" id="PRO_5047529509" evidence="2">
    <location>
        <begin position="25"/>
        <end position="512"/>
    </location>
</feature>
<accession>A0ABT1UFC7</accession>
<keyword evidence="2" id="KW-0732">Signal</keyword>
<evidence type="ECO:0000313" key="4">
    <source>
        <dbReference type="Proteomes" id="UP001524569"/>
    </source>
</evidence>
<proteinExistence type="predicted"/>
<organism evidence="3 4">
    <name type="scientific">Methylomonas aurea</name>
    <dbReference type="NCBI Taxonomy" id="2952224"/>
    <lineage>
        <taxon>Bacteria</taxon>
        <taxon>Pseudomonadati</taxon>
        <taxon>Pseudomonadota</taxon>
        <taxon>Gammaproteobacteria</taxon>
        <taxon>Methylococcales</taxon>
        <taxon>Methylococcaceae</taxon>
        <taxon>Methylomonas</taxon>
    </lineage>
</organism>
<evidence type="ECO:0000256" key="1">
    <source>
        <dbReference type="SAM" id="MobiDB-lite"/>
    </source>
</evidence>
<sequence>MKLSKLSLAIVAVMGAGYFAEAVALDLYVDEKTKQIFAEPGPGRTKLGSFEKVEDSAKQKADLTAIQTDLELKTNELKAIEEHIVAQREDKAKNDEKWFNKINMRGYTQLRYNQPLSGDRASDTSSTPPGTDPELTSVGDRSIGNNQGFFLRRVRLVFSGDINDYISLYLQPDFATNAATSSSNVDLHFAQLRDAYADIAFDKPHEYRIRAGQSKVPFGWENLQSSQNRLTLDRADALNSAVPSERDLGLFAYWTPSEVQKVWKDLTKKGLKTSGDYGVLGVGVYNGQSVNKAEANDNLYLVAHSTYPFDLGFLGSAMRGQVLEVGADVMSGRFTMNPAAYSNPYDNVTATVTPTNGSNFSISEDRVGVHAVLFPQPFGLQAEWNWGAGPTLNPNRDLSPTAGIQGVIERQNLNGGYVQAMYKIDDVFGTKGTMIPYVKWQTYNGAWKGATNAPRVDMDELEAGIEYQIFKALELTVAYSSMNRTNVSSASSADYLRQASGDLIRTQIQFNY</sequence>
<dbReference type="Pfam" id="PF07396">
    <property type="entry name" value="Porin_O_P"/>
    <property type="match status" value="1"/>
</dbReference>